<keyword evidence="8" id="KW-0472">Membrane</keyword>
<dbReference type="PANTHER" id="PTHR43547:SF2">
    <property type="entry name" value="HYBRID SIGNAL TRANSDUCTION HISTIDINE KINASE C"/>
    <property type="match status" value="1"/>
</dbReference>
<dbReference type="InterPro" id="IPR036890">
    <property type="entry name" value="HATPase_C_sf"/>
</dbReference>
<dbReference type="EMBL" id="FQXU01000013">
    <property type="protein sequence ID" value="SHI38376.1"/>
    <property type="molecule type" value="Genomic_DNA"/>
</dbReference>
<dbReference type="Pfam" id="PF00989">
    <property type="entry name" value="PAS"/>
    <property type="match status" value="1"/>
</dbReference>
<evidence type="ECO:0000256" key="2">
    <source>
        <dbReference type="ARBA" id="ARBA00004370"/>
    </source>
</evidence>
<keyword evidence="8" id="KW-0812">Transmembrane</keyword>
<keyword evidence="6" id="KW-0418">Kinase</keyword>
<dbReference type="InterPro" id="IPR003594">
    <property type="entry name" value="HATPase_dom"/>
</dbReference>
<name>A0A1M6APH0_9CLOT</name>
<dbReference type="CDD" id="cd00082">
    <property type="entry name" value="HisKA"/>
    <property type="match status" value="1"/>
</dbReference>
<dbReference type="InterPro" id="IPR003661">
    <property type="entry name" value="HisK_dim/P_dom"/>
</dbReference>
<evidence type="ECO:0000256" key="5">
    <source>
        <dbReference type="ARBA" id="ARBA00022679"/>
    </source>
</evidence>
<evidence type="ECO:0000256" key="3">
    <source>
        <dbReference type="ARBA" id="ARBA00012438"/>
    </source>
</evidence>
<feature type="transmembrane region" description="Helical" evidence="8">
    <location>
        <begin position="194"/>
        <end position="217"/>
    </location>
</feature>
<evidence type="ECO:0000259" key="9">
    <source>
        <dbReference type="PROSITE" id="PS50109"/>
    </source>
</evidence>
<feature type="transmembrane region" description="Helical" evidence="8">
    <location>
        <begin position="110"/>
        <end position="128"/>
    </location>
</feature>
<dbReference type="InterPro" id="IPR005467">
    <property type="entry name" value="His_kinase_dom"/>
</dbReference>
<evidence type="ECO:0000256" key="4">
    <source>
        <dbReference type="ARBA" id="ARBA00022553"/>
    </source>
</evidence>
<keyword evidence="7" id="KW-0902">Two-component regulatory system</keyword>
<comment type="subcellular location">
    <subcellularLocation>
        <location evidence="2">Membrane</location>
    </subcellularLocation>
</comment>
<proteinExistence type="predicted"/>
<dbReference type="FunFam" id="3.30.565.10:FF:000006">
    <property type="entry name" value="Sensor histidine kinase WalK"/>
    <property type="match status" value="1"/>
</dbReference>
<evidence type="ECO:0000256" key="7">
    <source>
        <dbReference type="ARBA" id="ARBA00023012"/>
    </source>
</evidence>
<keyword evidence="8" id="KW-1133">Transmembrane helix</keyword>
<dbReference type="InterPro" id="IPR013767">
    <property type="entry name" value="PAS_fold"/>
</dbReference>
<feature type="transmembrane region" description="Helical" evidence="8">
    <location>
        <begin position="140"/>
        <end position="158"/>
    </location>
</feature>
<dbReference type="SMART" id="SM00388">
    <property type="entry name" value="HisKA"/>
    <property type="match status" value="1"/>
</dbReference>
<dbReference type="PANTHER" id="PTHR43547">
    <property type="entry name" value="TWO-COMPONENT HISTIDINE KINASE"/>
    <property type="match status" value="1"/>
</dbReference>
<dbReference type="RefSeq" id="WP_083553586.1">
    <property type="nucleotide sequence ID" value="NZ_FQXU01000013.1"/>
</dbReference>
<dbReference type="Gene3D" id="3.30.450.20">
    <property type="entry name" value="PAS domain"/>
    <property type="match status" value="1"/>
</dbReference>
<dbReference type="InterPro" id="IPR036097">
    <property type="entry name" value="HisK_dim/P_sf"/>
</dbReference>
<feature type="domain" description="Histidine kinase" evidence="9">
    <location>
        <begin position="426"/>
        <end position="645"/>
    </location>
</feature>
<sequence>MLKRKNLKEVIYIEIDKIYSIIVILLLLSLMIFLMNFISIKITLSVIKVLSIIISISIMMITNTLHNKSNNQSFYFLTSTFFIASIFNIIDFISKETINVYDDKMLRFSYIFPKLLISIMLFMNLYFINNGKKTNTKIKYWTTIACVFLLCFIINSFINDFYTLNIYVIGISISFLLFASIKNRKFGLLKANKLNYMYFYVNFLLISITVRSINIIILKNITTNIIHEYINLMAFTVFFGCILQQLLNNSYNTTFKDMHTRNNSLSELNSKIMGKSMELEFSQKILSKREDMFKNLFKNIPIPMLLLNLSNGRILFSNPAFLSITQISGLKKVINKKILEFVKFDDIKIFKEETYKINFGKIYEAELINRSEKTCLEIQFLEISKEDEQCLVLITDITEKMNMYEIKTRVDHKKIEEKLRSDFLSNISHDLKIPINVIYSAAQLEKLLISNGNIDEVKKYQRIAKDNCISLIRLTNNLIDHSRLSSDFLKPSLEYCNLVEIIEDTIMKLVEYVKGSKIDLIFDTNEEEVYLYLDRDFMERIILNLISNALKYTPRNGKILVEVEDSEKSVVIKVEDNGVGMEEEFVNSAFTRYARGKNNEYVREKGTGIGLFVVKNLMELQNGGIEIKSKVGKGTSIFLSFNKELKENEHI</sequence>
<dbReference type="AlphaFoldDB" id="A0A1M6APH0"/>
<dbReference type="SUPFAM" id="SSF47384">
    <property type="entry name" value="Homodimeric domain of signal transducing histidine kinase"/>
    <property type="match status" value="1"/>
</dbReference>
<dbReference type="CDD" id="cd00075">
    <property type="entry name" value="HATPase"/>
    <property type="match status" value="1"/>
</dbReference>
<dbReference type="PROSITE" id="PS50109">
    <property type="entry name" value="HIS_KIN"/>
    <property type="match status" value="1"/>
</dbReference>
<organism evidence="10 11">
    <name type="scientific">Clostridium intestinale DSM 6191</name>
    <dbReference type="NCBI Taxonomy" id="1121320"/>
    <lineage>
        <taxon>Bacteria</taxon>
        <taxon>Bacillati</taxon>
        <taxon>Bacillota</taxon>
        <taxon>Clostridia</taxon>
        <taxon>Eubacteriales</taxon>
        <taxon>Clostridiaceae</taxon>
        <taxon>Clostridium</taxon>
    </lineage>
</organism>
<dbReference type="SMART" id="SM00387">
    <property type="entry name" value="HATPase_c"/>
    <property type="match status" value="1"/>
</dbReference>
<feature type="transmembrane region" description="Helical" evidence="8">
    <location>
        <begin position="46"/>
        <end position="66"/>
    </location>
</feature>
<dbReference type="Pfam" id="PF02518">
    <property type="entry name" value="HATPase_c"/>
    <property type="match status" value="1"/>
</dbReference>
<dbReference type="InterPro" id="IPR004358">
    <property type="entry name" value="Sig_transdc_His_kin-like_C"/>
</dbReference>
<reference evidence="10 11" key="1">
    <citation type="submission" date="2016-11" db="EMBL/GenBank/DDBJ databases">
        <authorList>
            <person name="Jaros S."/>
            <person name="Januszkiewicz K."/>
            <person name="Wedrychowicz H."/>
        </authorList>
    </citation>
    <scope>NUCLEOTIDE SEQUENCE [LARGE SCALE GENOMIC DNA]</scope>
    <source>
        <strain evidence="10 11">DSM 6191</strain>
    </source>
</reference>
<dbReference type="GO" id="GO:0006355">
    <property type="term" value="P:regulation of DNA-templated transcription"/>
    <property type="evidence" value="ECO:0007669"/>
    <property type="project" value="InterPro"/>
</dbReference>
<dbReference type="Pfam" id="PF00512">
    <property type="entry name" value="HisKA"/>
    <property type="match status" value="1"/>
</dbReference>
<gene>
    <name evidence="10" type="ORF">SAMN02745941_03723</name>
</gene>
<evidence type="ECO:0000256" key="1">
    <source>
        <dbReference type="ARBA" id="ARBA00000085"/>
    </source>
</evidence>
<feature type="transmembrane region" description="Helical" evidence="8">
    <location>
        <begin position="21"/>
        <end position="40"/>
    </location>
</feature>
<feature type="transmembrane region" description="Helical" evidence="8">
    <location>
        <begin position="229"/>
        <end position="247"/>
    </location>
</feature>
<dbReference type="Gene3D" id="1.10.287.130">
    <property type="match status" value="1"/>
</dbReference>
<dbReference type="SMART" id="SM00091">
    <property type="entry name" value="PAS"/>
    <property type="match status" value="1"/>
</dbReference>
<dbReference type="SUPFAM" id="SSF55874">
    <property type="entry name" value="ATPase domain of HSP90 chaperone/DNA topoisomerase II/histidine kinase"/>
    <property type="match status" value="1"/>
</dbReference>
<keyword evidence="4" id="KW-0597">Phosphoprotein</keyword>
<keyword evidence="5" id="KW-0808">Transferase</keyword>
<dbReference type="InterPro" id="IPR035965">
    <property type="entry name" value="PAS-like_dom_sf"/>
</dbReference>
<protein>
    <recommendedName>
        <fullName evidence="3">histidine kinase</fullName>
        <ecNumber evidence="3">2.7.13.3</ecNumber>
    </recommendedName>
</protein>
<dbReference type="SUPFAM" id="SSF55785">
    <property type="entry name" value="PYP-like sensor domain (PAS domain)"/>
    <property type="match status" value="1"/>
</dbReference>
<feature type="transmembrane region" description="Helical" evidence="8">
    <location>
        <begin position="73"/>
        <end position="90"/>
    </location>
</feature>
<comment type="catalytic activity">
    <reaction evidence="1">
        <text>ATP + protein L-histidine = ADP + protein N-phospho-L-histidine.</text>
        <dbReference type="EC" id="2.7.13.3"/>
    </reaction>
</comment>
<dbReference type="GO" id="GO:0016020">
    <property type="term" value="C:membrane"/>
    <property type="evidence" value="ECO:0007669"/>
    <property type="project" value="UniProtKB-SubCell"/>
</dbReference>
<evidence type="ECO:0000256" key="8">
    <source>
        <dbReference type="SAM" id="Phobius"/>
    </source>
</evidence>
<dbReference type="Proteomes" id="UP000184241">
    <property type="component" value="Unassembled WGS sequence"/>
</dbReference>
<evidence type="ECO:0000313" key="10">
    <source>
        <dbReference type="EMBL" id="SHI38376.1"/>
    </source>
</evidence>
<dbReference type="GO" id="GO:0000155">
    <property type="term" value="F:phosphorelay sensor kinase activity"/>
    <property type="evidence" value="ECO:0007669"/>
    <property type="project" value="InterPro"/>
</dbReference>
<dbReference type="EC" id="2.7.13.3" evidence="3"/>
<dbReference type="PRINTS" id="PR00344">
    <property type="entry name" value="BCTRLSENSOR"/>
</dbReference>
<accession>A0A1M6APH0</accession>
<evidence type="ECO:0000256" key="6">
    <source>
        <dbReference type="ARBA" id="ARBA00022777"/>
    </source>
</evidence>
<dbReference type="Gene3D" id="3.30.565.10">
    <property type="entry name" value="Histidine kinase-like ATPase, C-terminal domain"/>
    <property type="match status" value="1"/>
</dbReference>
<evidence type="ECO:0000313" key="11">
    <source>
        <dbReference type="Proteomes" id="UP000184241"/>
    </source>
</evidence>
<dbReference type="InterPro" id="IPR000014">
    <property type="entry name" value="PAS"/>
</dbReference>
<feature type="transmembrane region" description="Helical" evidence="8">
    <location>
        <begin position="164"/>
        <end position="182"/>
    </location>
</feature>